<evidence type="ECO:0000313" key="3">
    <source>
        <dbReference type="Proteomes" id="UP001054837"/>
    </source>
</evidence>
<evidence type="ECO:0008006" key="4">
    <source>
        <dbReference type="Google" id="ProtNLM"/>
    </source>
</evidence>
<evidence type="ECO:0000256" key="1">
    <source>
        <dbReference type="SAM" id="Phobius"/>
    </source>
</evidence>
<proteinExistence type="predicted"/>
<dbReference type="EMBL" id="BPLQ01007711">
    <property type="protein sequence ID" value="GIY31691.1"/>
    <property type="molecule type" value="Genomic_DNA"/>
</dbReference>
<comment type="caution">
    <text evidence="2">The sequence shown here is derived from an EMBL/GenBank/DDBJ whole genome shotgun (WGS) entry which is preliminary data.</text>
</comment>
<dbReference type="AlphaFoldDB" id="A0AAV4SG05"/>
<reference evidence="2 3" key="1">
    <citation type="submission" date="2021-06" db="EMBL/GenBank/DDBJ databases">
        <title>Caerostris darwini draft genome.</title>
        <authorList>
            <person name="Kono N."/>
            <person name="Arakawa K."/>
        </authorList>
    </citation>
    <scope>NUCLEOTIDE SEQUENCE [LARGE SCALE GENOMIC DNA]</scope>
</reference>
<gene>
    <name evidence="2" type="primary">AVEN_223539_1</name>
    <name evidence="2" type="ORF">CDAR_557121</name>
</gene>
<sequence length="170" mass="19200">MENISPNGFSVPIQIEYLKQRNRIINVLEEIQEIFSTVSFVIITTNTLQCVSNLAQLIAFSSANTLATVIEVLYISINATLSMVSIFYNAGQVPKEIHNFSKILRSHYELKAFLGFTSENSLVERLVFEEKTFMLSGCELIFYEKTTILSTLGMILTYGLLILNLNLNSE</sequence>
<keyword evidence="1" id="KW-1133">Transmembrane helix</keyword>
<dbReference type="Proteomes" id="UP001054837">
    <property type="component" value="Unassembled WGS sequence"/>
</dbReference>
<feature type="transmembrane region" description="Helical" evidence="1">
    <location>
        <begin position="148"/>
        <end position="167"/>
    </location>
</feature>
<keyword evidence="1" id="KW-0472">Membrane</keyword>
<keyword evidence="3" id="KW-1185">Reference proteome</keyword>
<protein>
    <recommendedName>
        <fullName evidence="4">Gustatory receptor</fullName>
    </recommendedName>
</protein>
<keyword evidence="1" id="KW-0812">Transmembrane</keyword>
<evidence type="ECO:0000313" key="2">
    <source>
        <dbReference type="EMBL" id="GIY31691.1"/>
    </source>
</evidence>
<organism evidence="2 3">
    <name type="scientific">Caerostris darwini</name>
    <dbReference type="NCBI Taxonomy" id="1538125"/>
    <lineage>
        <taxon>Eukaryota</taxon>
        <taxon>Metazoa</taxon>
        <taxon>Ecdysozoa</taxon>
        <taxon>Arthropoda</taxon>
        <taxon>Chelicerata</taxon>
        <taxon>Arachnida</taxon>
        <taxon>Araneae</taxon>
        <taxon>Araneomorphae</taxon>
        <taxon>Entelegynae</taxon>
        <taxon>Araneoidea</taxon>
        <taxon>Araneidae</taxon>
        <taxon>Caerostris</taxon>
    </lineage>
</organism>
<name>A0AAV4SG05_9ARAC</name>
<accession>A0AAV4SG05</accession>